<evidence type="ECO:0000259" key="6">
    <source>
        <dbReference type="Pfam" id="PF00916"/>
    </source>
</evidence>
<feature type="transmembrane region" description="Helical" evidence="5">
    <location>
        <begin position="91"/>
        <end position="111"/>
    </location>
</feature>
<feature type="transmembrane region" description="Helical" evidence="5">
    <location>
        <begin position="123"/>
        <end position="146"/>
    </location>
</feature>
<dbReference type="Pfam" id="PF00916">
    <property type="entry name" value="Sulfate_transp"/>
    <property type="match status" value="1"/>
</dbReference>
<feature type="transmembrane region" description="Helical" evidence="5">
    <location>
        <begin position="292"/>
        <end position="314"/>
    </location>
</feature>
<dbReference type="OrthoDB" id="288203at2759"/>
<feature type="transmembrane region" description="Helical" evidence="5">
    <location>
        <begin position="450"/>
        <end position="468"/>
    </location>
</feature>
<keyword evidence="4 5" id="KW-0472">Membrane</keyword>
<evidence type="ECO:0000256" key="4">
    <source>
        <dbReference type="ARBA" id="ARBA00023136"/>
    </source>
</evidence>
<gene>
    <name evidence="7" type="ORF">BV898_13042</name>
</gene>
<feature type="transmembrane region" description="Helical" evidence="5">
    <location>
        <begin position="349"/>
        <end position="366"/>
    </location>
</feature>
<feature type="transmembrane region" description="Helical" evidence="5">
    <location>
        <begin position="167"/>
        <end position="191"/>
    </location>
</feature>
<keyword evidence="8" id="KW-1185">Reference proteome</keyword>
<dbReference type="PANTHER" id="PTHR11814">
    <property type="entry name" value="SULFATE TRANSPORTER"/>
    <property type="match status" value="1"/>
</dbReference>
<name>A0A1W0WC32_HYPEX</name>
<dbReference type="Proteomes" id="UP000192578">
    <property type="component" value="Unassembled WGS sequence"/>
</dbReference>
<feature type="transmembrane region" description="Helical" evidence="5">
    <location>
        <begin position="480"/>
        <end position="513"/>
    </location>
</feature>
<dbReference type="InterPro" id="IPR001902">
    <property type="entry name" value="SLC26A/SulP_fam"/>
</dbReference>
<comment type="subcellular location">
    <subcellularLocation>
        <location evidence="1">Membrane</location>
        <topology evidence="1">Multi-pass membrane protein</topology>
    </subcellularLocation>
</comment>
<keyword evidence="3 5" id="KW-1133">Transmembrane helix</keyword>
<dbReference type="AlphaFoldDB" id="A0A1W0WC32"/>
<accession>A0A1W0WC32</accession>
<feature type="domain" description="SLC26A/SulP transporter" evidence="6">
    <location>
        <begin position="87"/>
        <end position="482"/>
    </location>
</feature>
<protein>
    <submittedName>
        <fullName evidence="7">Sodium-independent sulfate anion transporter</fullName>
    </submittedName>
</protein>
<evidence type="ECO:0000256" key="3">
    <source>
        <dbReference type="ARBA" id="ARBA00022989"/>
    </source>
</evidence>
<dbReference type="GO" id="GO:0016020">
    <property type="term" value="C:membrane"/>
    <property type="evidence" value="ECO:0007669"/>
    <property type="project" value="UniProtKB-SubCell"/>
</dbReference>
<dbReference type="EMBL" id="MTYJ01000138">
    <property type="protein sequence ID" value="OQV12722.1"/>
    <property type="molecule type" value="Genomic_DNA"/>
</dbReference>
<evidence type="ECO:0000256" key="2">
    <source>
        <dbReference type="ARBA" id="ARBA00022692"/>
    </source>
</evidence>
<evidence type="ECO:0000256" key="5">
    <source>
        <dbReference type="SAM" id="Phobius"/>
    </source>
</evidence>
<feature type="transmembrane region" description="Helical" evidence="5">
    <location>
        <begin position="424"/>
        <end position="443"/>
    </location>
</feature>
<comment type="caution">
    <text evidence="7">The sequence shown here is derived from an EMBL/GenBank/DDBJ whole genome shotgun (WGS) entry which is preliminary data.</text>
</comment>
<evidence type="ECO:0000256" key="1">
    <source>
        <dbReference type="ARBA" id="ARBA00004141"/>
    </source>
</evidence>
<evidence type="ECO:0000313" key="7">
    <source>
        <dbReference type="EMBL" id="OQV12722.1"/>
    </source>
</evidence>
<keyword evidence="2 5" id="KW-0812">Transmembrane</keyword>
<proteinExistence type="predicted"/>
<sequence>MTGTFVIRSRRSSTAIPSSSPGKPTVWQDYSYAKKSQPEDVEKIVKTGGDFTWDDVKAGLRGYCNATAWRGRVPVTYWLPKYSKQDFQGDMIAGLTVGLTVVPLALAYAAVADLPLEMGPYSSFMGVFVYAVFGTAKDVTIGPSSIMSLMTSAAMPEGSTVQDRVNYAILLSFYCGLVQLFLGIFNLGFLVNFVSEPVISGFTSASAFIIIYGQVKTVLGLTFGKSTDTVITQTSGYIDTLQNVNGCETLLGMVCIGVLLVMKDIRLPKSPRLGISKRIWGYLGEIIRTIRAVRYGVIIVITIGIGYCISQTSWADRIALIHDVKAGVPPLKPPQLAWPNQTAVERGTAIGPSLPFIILFSSLDAISIAKSFSTQFHYKIIPSQELIALGIANIAGSFVSAFPVTGSFTRSALLSQSGVRTPMGGVWTGAFVLFTIAVISEAFKYVPKSALAAVVVSATINLLDFQIFKELWHFNRKELLPLVTTIVVSFTVSVDHGVLAGVGMSVLLLLYPIARPSIVAHFKGDSAVVQTVQVQAFASGQRTLRITVKPQGALFFPSAEYLKDFFQDSIIQREKPPKSAAFDEEEIVFDGAYLAESDYTTLKALKSIVRMCQRADRVIRFENNTSPEVLAMILPKAAAKAVVEMTGPAAGCVTATQISNDYVMVDVLGSRRKSVIPRTETAATDLNEEEMVHRLRGESLQDQPAEDKKV</sequence>
<dbReference type="GO" id="GO:0055085">
    <property type="term" value="P:transmembrane transport"/>
    <property type="evidence" value="ECO:0007669"/>
    <property type="project" value="InterPro"/>
</dbReference>
<reference evidence="8" key="1">
    <citation type="submission" date="2017-01" db="EMBL/GenBank/DDBJ databases">
        <title>Comparative genomics of anhydrobiosis in the tardigrade Hypsibius dujardini.</title>
        <authorList>
            <person name="Yoshida Y."/>
            <person name="Koutsovoulos G."/>
            <person name="Laetsch D."/>
            <person name="Stevens L."/>
            <person name="Kumar S."/>
            <person name="Horikawa D."/>
            <person name="Ishino K."/>
            <person name="Komine S."/>
            <person name="Tomita M."/>
            <person name="Blaxter M."/>
            <person name="Arakawa K."/>
        </authorList>
    </citation>
    <scope>NUCLEOTIDE SEQUENCE [LARGE SCALE GENOMIC DNA]</scope>
    <source>
        <strain evidence="8">Z151</strain>
    </source>
</reference>
<feature type="transmembrane region" description="Helical" evidence="5">
    <location>
        <begin position="386"/>
        <end position="404"/>
    </location>
</feature>
<feature type="transmembrane region" description="Helical" evidence="5">
    <location>
        <begin position="197"/>
        <end position="215"/>
    </location>
</feature>
<organism evidence="7 8">
    <name type="scientific">Hypsibius exemplaris</name>
    <name type="common">Freshwater tardigrade</name>
    <dbReference type="NCBI Taxonomy" id="2072580"/>
    <lineage>
        <taxon>Eukaryota</taxon>
        <taxon>Metazoa</taxon>
        <taxon>Ecdysozoa</taxon>
        <taxon>Tardigrada</taxon>
        <taxon>Eutardigrada</taxon>
        <taxon>Parachela</taxon>
        <taxon>Hypsibioidea</taxon>
        <taxon>Hypsibiidae</taxon>
        <taxon>Hypsibius</taxon>
    </lineage>
</organism>
<evidence type="ECO:0000313" key="8">
    <source>
        <dbReference type="Proteomes" id="UP000192578"/>
    </source>
</evidence>
<dbReference type="InterPro" id="IPR011547">
    <property type="entry name" value="SLC26A/SulP_dom"/>
</dbReference>